<keyword evidence="3" id="KW-1185">Reference proteome</keyword>
<dbReference type="Pfam" id="PF19150">
    <property type="entry name" value="DUF5832"/>
    <property type="match status" value="1"/>
</dbReference>
<evidence type="ECO:0000256" key="1">
    <source>
        <dbReference type="SAM" id="MobiDB-lite"/>
    </source>
</evidence>
<gene>
    <name evidence="2" type="primary">Z048L</name>
    <name evidence="2" type="ORF">ATCV1_Z048L</name>
</gene>
<feature type="region of interest" description="Disordered" evidence="1">
    <location>
        <begin position="146"/>
        <end position="209"/>
    </location>
</feature>
<dbReference type="GeneID" id="5470778"/>
<proteinExistence type="predicted"/>
<organism evidence="2 3">
    <name type="scientific">Chlorovirus heliozoae</name>
    <dbReference type="NCBI Taxonomy" id="322019"/>
    <lineage>
        <taxon>Viruses</taxon>
        <taxon>Varidnaviria</taxon>
        <taxon>Bamfordvirae</taxon>
        <taxon>Nucleocytoviricota</taxon>
        <taxon>Megaviricetes</taxon>
        <taxon>Algavirales</taxon>
        <taxon>Phycodnaviridae</taxon>
        <taxon>Chlorovirus</taxon>
    </lineage>
</organism>
<sequence length="209" mass="23290">MSTPSTSTPVPAAEYDFPAGLHPMEADYITPAGQNYALVSFVGPEFCRQKSGKFALKVRGVFATQDEAKAYVNRLRRAGDTLVDIFLLEIGRWAPCPPDPMQLESQEYQETFLNELMQGYAESQQQAKEMFNDRKERVMRDGLDKHLLPEERLPPPPAGALPAPEKLPKLEVASVDEAAETPKEPEPTATEATDKVFSEDDPWTARHKA</sequence>
<protein>
    <submittedName>
        <fullName evidence="2">Uncharacterized protein Z048L</fullName>
    </submittedName>
</protein>
<feature type="compositionally biased region" description="Basic and acidic residues" evidence="1">
    <location>
        <begin position="180"/>
        <end position="198"/>
    </location>
</feature>
<reference evidence="2 3" key="1">
    <citation type="submission" date="2006-09" db="EMBL/GenBank/DDBJ databases">
        <title>Sequence and annotation of the 288-kb ATCV-1 virus that infects an endosymbiotic Chlorella strain of the heliozoon Acanthocystis turfacea.</title>
        <authorList>
            <person name="Fitzgerald L.A."/>
            <person name="Graves M.V."/>
            <person name="Li X."/>
            <person name="Pfitzner A.J.P."/>
            <person name="Hartigan J."/>
            <person name="Van Etten J.L."/>
        </authorList>
    </citation>
    <scope>NUCLEOTIDE SEQUENCE [LARGE SCALE GENOMIC DNA]</scope>
    <source>
        <strain evidence="2 3">ATCV-1</strain>
    </source>
</reference>
<dbReference type="KEGG" id="vg:5470778"/>
<dbReference type="RefSeq" id="YP_001426529.1">
    <property type="nucleotide sequence ID" value="NC_008724.1"/>
</dbReference>
<dbReference type="EMBL" id="EF101928">
    <property type="protein sequence ID" value="ABT16182.1"/>
    <property type="molecule type" value="Genomic_DNA"/>
</dbReference>
<evidence type="ECO:0000313" key="2">
    <source>
        <dbReference type="EMBL" id="ABT16182.1"/>
    </source>
</evidence>
<dbReference type="Proteomes" id="UP000202420">
    <property type="component" value="Segment"/>
</dbReference>
<name>A7K808_9PHYC</name>
<evidence type="ECO:0000313" key="3">
    <source>
        <dbReference type="Proteomes" id="UP000202420"/>
    </source>
</evidence>
<dbReference type="InterPro" id="IPR043872">
    <property type="entry name" value="DUF5832"/>
</dbReference>
<accession>A7K808</accession>
<dbReference type="OrthoDB" id="13475at10239"/>